<feature type="domain" description="Arabidopsis retrotransposon Orf1 C-terminal" evidence="3">
    <location>
        <begin position="712"/>
        <end position="1011"/>
    </location>
</feature>
<organism evidence="5 6">
    <name type="scientific">Arabidopsis thaliana x Arabidopsis arenosa</name>
    <dbReference type="NCBI Taxonomy" id="1240361"/>
    <lineage>
        <taxon>Eukaryota</taxon>
        <taxon>Viridiplantae</taxon>
        <taxon>Streptophyta</taxon>
        <taxon>Embryophyta</taxon>
        <taxon>Tracheophyta</taxon>
        <taxon>Spermatophyta</taxon>
        <taxon>Magnoliopsida</taxon>
        <taxon>eudicotyledons</taxon>
        <taxon>Gunneridae</taxon>
        <taxon>Pentapetalae</taxon>
        <taxon>rosids</taxon>
        <taxon>malvids</taxon>
        <taxon>Brassicales</taxon>
        <taxon>Brassicaceae</taxon>
        <taxon>Camelineae</taxon>
        <taxon>Arabidopsis</taxon>
    </lineage>
</organism>
<sequence>MGRMAPKSLDLGVEYGAGCTRPGGRLHLCCMRTQSTGNQNLLFNDNIDRIARELRERRNTVNLVPQQPLEMADEQNLQNGPANIGAGDAPRDHRQRKGIAPPAIQNNNFEIKSGLISMIQGNKFHGLPMEDPLDHLDEFERTARLRNEISGFSQKTCESFCEAWERFKGYTNQCPHHGFTKASLLSTLYRGVLPRIRMLLDTASNGNFQNKDVEEGWDWLRTLLNQMPEKHVHFLVDDEQFQVQDGEGNQLEEVSYINNNQCGYKGYNNFKTNNPNLSYRTTNVANPQDQVYPPQQQQGQNKPFVPYNQGFIPKQQFQGNYQPLPPPGFATHQNQGPAAPDTEMKQMDRELPTRLVPDFITEDSDVQDGEASTQVIVSVVEFNHSAGSRHLIQSTSEEKATIIERMVKRFKPTPLPSRALPWTFMKAWMERYKSVAAKQLDENEAVMPLMEVLNLIPDPHKDMRNLILERIKMSSRKPLCMLKDLPVVINGVEVPTYFVVLDMEVEHKDPLILGRPFLASVGAVIDVREGKISLNLGKHIKLQFDINRTPQGLTQDGKTSGNNRVISEEGYETERVKELKKRSDKQDETIEKLAHTVEELRSKLNQLQKEAQPKGGIDTIPRKKFTSRWSEEIDYPPEEKEAYFEERKIEYSVADLSRENADFVMSNYSGESSMDPDYNVDEAKSWCARPRKQHVYQSFRDEFERSAARRNQRRAEIARGKRAMSSRYELIDEDIETEYEPESWRKETKLLNKPDEVTVEEYIRFFEMNDFWETRYPCYETLAQLGLLEDVQHLFEKCHLETLMSYPYAAYKEETIEFLSTLQRYQLSIKKLEELFGFPSGKGTKPRFDREELKDLWATIGNNLPLNSARSKSNQIQNPVIHYFQRSVANVFYSRESTGTVSNKDMEMIDSTLTGILRRTNGKNVLRGDLNNAPPVMPLLIHLCGYRKWALTNEKKKVRGALCVGGVVTPILEACGVPLKEPGLALRMMNLDHLRICEFLEFDMAGDFHRYSPPTEEISHTEGARTEDVDETDEIDEAEFDTSMYHFSEHIPPARESKSLSEAHRNNSKLQKWCKKQDKLLAKYDAPEPSQRRPEPREQEIRHVPARHSSFEPRESGRKRRTTLTRSSSRSRPLLQTSSLLDRGAGHSRRREVEYPQSGVGRHRADEVEYPPAGADTEQGGASRSQHITRPPGRVEDITTSPHHSTPRSSVFIPSPDHHSITSLDPEVECLHLHRQTTTRSRHSTLKSSISITTTRLHTRWQAPESSSSCTQPDTRAQGRKEDSNYSLDLPLDHLGGLISMVLVALNGGDSVAHLFVDPLNKNESRFWSFIMTSSIPLMPDVEFEPRHFCAQKVFDEMSEPLIPEIRDPVPRCMPRQTRSTKQKVLINLGKLERTNRKTQKLAMADRVIRADAEEVLRDEDGQAYNEAGQRLDDHGLILPNDVDENQARLNAQIAARDTAGLAVDRHNRGVDRHHRDFLAEKLKACSLKSWRSIKIAFLNNLYDDAKSEELRNKLSTFTQGPAKAFKAAWVRFKEYQRDCPHHGFSEVQLLGTFFRGVDWRYQMALDAASNGNFNTRYPGNKMAEVNAKLDSVHNLLTGKKHVHFAAEEETIEHEPESKEGVFYIDGQGYRKFGLPQGNFKIRMESMLEQILKSQTKLVVEFNGKFDAVYIDLNGKIDNLSSHLKKLDVQVAQTAQSIKRQEGFLPGNPDANPRKSCNAILIRERDDVWEELDTEDELELAVAKMVSTDTVQCRSTPYGTLFSETTQYDGVDRYPSSVDRHWIRTAPYEAKLLTRDISAIMLPNAKKEKAQRVDIAEYIRTITPGQTTEKLPDPGSFVLDCSISTSRFSRSLCDLGSSINLMPKSVAERLGMTHYMPTRITLLFADRSKRIPEGILEDVPVKVGNSIIPSDFVVLDYEKEPKDPLILGRAFLATAGARFNVKRVRISLKVCDLEMEFGMDGSELTKPISCIASSTDTPPQTAENPTT</sequence>
<dbReference type="Pfam" id="PF03078">
    <property type="entry name" value="ATHILA"/>
    <property type="match status" value="2"/>
</dbReference>
<keyword evidence="6" id="KW-1185">Reference proteome</keyword>
<accession>A0A8T2DYA3</accession>
<evidence type="ECO:0000256" key="1">
    <source>
        <dbReference type="SAM" id="Coils"/>
    </source>
</evidence>
<evidence type="ECO:0000313" key="6">
    <source>
        <dbReference type="Proteomes" id="UP000694240"/>
    </source>
</evidence>
<feature type="domain" description="Arabidopsis retrotransposon Orf1 C-terminal" evidence="3">
    <location>
        <begin position="1012"/>
        <end position="1084"/>
    </location>
</feature>
<evidence type="ECO:0000256" key="2">
    <source>
        <dbReference type="SAM" id="MobiDB-lite"/>
    </source>
</evidence>
<feature type="region of interest" description="Disordered" evidence="2">
    <location>
        <begin position="77"/>
        <end position="96"/>
    </location>
</feature>
<keyword evidence="1" id="KW-0175">Coiled coil</keyword>
<feature type="domain" description="Retrotransposon gag" evidence="4">
    <location>
        <begin position="138"/>
        <end position="192"/>
    </location>
</feature>
<dbReference type="Proteomes" id="UP000694240">
    <property type="component" value="Chromosome 4"/>
</dbReference>
<evidence type="ECO:0000259" key="4">
    <source>
        <dbReference type="Pfam" id="PF03732"/>
    </source>
</evidence>
<feature type="compositionally biased region" description="Basic and acidic residues" evidence="2">
    <location>
        <begin position="1084"/>
        <end position="1116"/>
    </location>
</feature>
<evidence type="ECO:0000259" key="3">
    <source>
        <dbReference type="Pfam" id="PF03078"/>
    </source>
</evidence>
<dbReference type="CDD" id="cd00303">
    <property type="entry name" value="retropepsin_like"/>
    <property type="match status" value="1"/>
</dbReference>
<feature type="compositionally biased region" description="Basic and acidic residues" evidence="2">
    <location>
        <begin position="1017"/>
        <end position="1027"/>
    </location>
</feature>
<dbReference type="PROSITE" id="PS00018">
    <property type="entry name" value="EF_HAND_1"/>
    <property type="match status" value="1"/>
</dbReference>
<dbReference type="PANTHER" id="PTHR33067:SF31">
    <property type="entry name" value="RNA-DIRECTED DNA POLYMERASE"/>
    <property type="match status" value="1"/>
</dbReference>
<name>A0A8T2DYA3_9BRAS</name>
<dbReference type="InterPro" id="IPR005162">
    <property type="entry name" value="Retrotrans_gag_dom"/>
</dbReference>
<dbReference type="InterPro" id="IPR004312">
    <property type="entry name" value="ATHILA_Orf1_C"/>
</dbReference>
<protein>
    <submittedName>
        <fullName evidence="5">Uncharacterized protein</fullName>
    </submittedName>
</protein>
<proteinExistence type="predicted"/>
<feature type="compositionally biased region" description="Low complexity" evidence="2">
    <location>
        <begin position="1124"/>
        <end position="1141"/>
    </location>
</feature>
<dbReference type="EMBL" id="JAEFBK010000004">
    <property type="protein sequence ID" value="KAG7615230.1"/>
    <property type="molecule type" value="Genomic_DNA"/>
</dbReference>
<feature type="region of interest" description="Disordered" evidence="2">
    <location>
        <begin position="1258"/>
        <end position="1285"/>
    </location>
</feature>
<feature type="compositionally biased region" description="Basic and acidic residues" evidence="2">
    <location>
        <begin position="1052"/>
        <end position="1065"/>
    </location>
</feature>
<feature type="coiled-coil region" evidence="1">
    <location>
        <begin position="576"/>
        <end position="610"/>
    </location>
</feature>
<feature type="compositionally biased region" description="Polar residues" evidence="2">
    <location>
        <begin position="1264"/>
        <end position="1275"/>
    </location>
</feature>
<dbReference type="Pfam" id="PF03732">
    <property type="entry name" value="Retrotrans_gag"/>
    <property type="match status" value="2"/>
</dbReference>
<feature type="compositionally biased region" description="Low complexity" evidence="2">
    <location>
        <begin position="1199"/>
        <end position="1210"/>
    </location>
</feature>
<dbReference type="PANTHER" id="PTHR33067">
    <property type="entry name" value="RNA-DIRECTED DNA POLYMERASE-RELATED"/>
    <property type="match status" value="1"/>
</dbReference>
<reference evidence="5 6" key="1">
    <citation type="submission" date="2020-12" db="EMBL/GenBank/DDBJ databases">
        <title>Concerted genomic and epigenomic changes stabilize Arabidopsis allopolyploids.</title>
        <authorList>
            <person name="Chen Z."/>
        </authorList>
    </citation>
    <scope>NUCLEOTIDE SEQUENCE [LARGE SCALE GENOMIC DNA]</scope>
    <source>
        <strain evidence="5">Allo738</strain>
        <tissue evidence="5">Leaf</tissue>
    </source>
</reference>
<dbReference type="InterPro" id="IPR018247">
    <property type="entry name" value="EF_Hand_1_Ca_BS"/>
</dbReference>
<feature type="region of interest" description="Disordered" evidence="2">
    <location>
        <begin position="1052"/>
        <end position="1072"/>
    </location>
</feature>
<feature type="region of interest" description="Disordered" evidence="2">
    <location>
        <begin position="1013"/>
        <end position="1032"/>
    </location>
</feature>
<evidence type="ECO:0000313" key="5">
    <source>
        <dbReference type="EMBL" id="KAG7615230.1"/>
    </source>
</evidence>
<feature type="domain" description="Retrotransposon gag" evidence="4">
    <location>
        <begin position="1483"/>
        <end position="1559"/>
    </location>
</feature>
<comment type="caution">
    <text evidence="5">The sequence shown here is derived from an EMBL/GenBank/DDBJ whole genome shotgun (WGS) entry which is preliminary data.</text>
</comment>
<gene>
    <name evidence="5" type="ORF">ISN45_At04g007370</name>
</gene>
<feature type="region of interest" description="Disordered" evidence="2">
    <location>
        <begin position="1084"/>
        <end position="1215"/>
    </location>
</feature>